<feature type="transmembrane region" description="Helical" evidence="8">
    <location>
        <begin position="295"/>
        <end position="317"/>
    </location>
</feature>
<keyword evidence="2 8" id="KW-0812">Transmembrane</keyword>
<dbReference type="InterPro" id="IPR027417">
    <property type="entry name" value="P-loop_NTPase"/>
</dbReference>
<dbReference type="SUPFAM" id="SSF52540">
    <property type="entry name" value="P-loop containing nucleoside triphosphate hydrolases"/>
    <property type="match status" value="1"/>
</dbReference>
<dbReference type="InterPro" id="IPR011527">
    <property type="entry name" value="ABC1_TM_dom"/>
</dbReference>
<sequence length="583" mass="60387">MTTTPTAAPATTSTAPPAAAPARAEPLRLLAGCLRGSAVLVTLSVLGGLVYQLALISMPWLIERAVDRGIVGHDDGALLRWSLAIVLAGVAAAGAEMVLGWFATVSGTLQGNRLYLALADRISALDTRALGRFGEGDLGMRGTRDVDLVRIWLMGFGSFVTGLIGFVVMIVAIVRLDPLLAVVCLVCVPPLVWINTYWFPKRFGKANTALSAAHGSRADAVEELLSASAAVRGIGGEPELVRRHATRSAAVSEHTLRTARISANWAALSPFVPAAALAAGLGLGGLAVLRDSMTVGGIVAFAGWMSMLVMWVGVLTLRLSQLSQAVTAARRLQEVLTIPPAGAADGGRLMPRQGTLTAVRVSAEAGGRMVLAPVSLTARPGELVAVTGPMASGKTTLLRILAGLATPAGGTVHFAGTSLDDVAPDRLHARIAFVPQRPVTVSGTIADNLRLGADLTDDDLREACAVAALDGFLAGLPDGLETEVGERGSTLSGGQLQRLALARAVLRRPAVLLLDDITSAVDAATERTVLERLRAWSEGTAVVCATHREALLEAADTVVTLKEPPAAAAPTTQETEEQVAHGG</sequence>
<dbReference type="PROSITE" id="PS00211">
    <property type="entry name" value="ABC_TRANSPORTER_1"/>
    <property type="match status" value="1"/>
</dbReference>
<gene>
    <name evidence="11" type="ORF">GPA10_28735</name>
</gene>
<proteinExistence type="predicted"/>
<evidence type="ECO:0000313" key="12">
    <source>
        <dbReference type="Proteomes" id="UP000483802"/>
    </source>
</evidence>
<feature type="domain" description="ABC transporter" evidence="9">
    <location>
        <begin position="356"/>
        <end position="582"/>
    </location>
</feature>
<evidence type="ECO:0000256" key="6">
    <source>
        <dbReference type="ARBA" id="ARBA00023136"/>
    </source>
</evidence>
<feature type="transmembrane region" description="Helical" evidence="8">
    <location>
        <begin position="265"/>
        <end position="289"/>
    </location>
</feature>
<evidence type="ECO:0000256" key="4">
    <source>
        <dbReference type="ARBA" id="ARBA00022840"/>
    </source>
</evidence>
<evidence type="ECO:0000256" key="5">
    <source>
        <dbReference type="ARBA" id="ARBA00022989"/>
    </source>
</evidence>
<dbReference type="GO" id="GO:0005886">
    <property type="term" value="C:plasma membrane"/>
    <property type="evidence" value="ECO:0007669"/>
    <property type="project" value="UniProtKB-SubCell"/>
</dbReference>
<feature type="region of interest" description="Disordered" evidence="7">
    <location>
        <begin position="564"/>
        <end position="583"/>
    </location>
</feature>
<keyword evidence="5 8" id="KW-1133">Transmembrane helix</keyword>
<dbReference type="InterPro" id="IPR039421">
    <property type="entry name" value="Type_1_exporter"/>
</dbReference>
<reference evidence="11 12" key="1">
    <citation type="submission" date="2019-11" db="EMBL/GenBank/DDBJ databases">
        <title>Streptomyces typhae sp. nov., a novel endophytic actinomycete isolated from the root of cattail pollen (Typha angustifolia L.).</title>
        <authorList>
            <person name="Peng C."/>
        </authorList>
    </citation>
    <scope>NUCLEOTIDE SEQUENCE [LARGE SCALE GENOMIC DNA]</scope>
    <source>
        <strain evidence="12">p1417</strain>
    </source>
</reference>
<feature type="transmembrane region" description="Helical" evidence="8">
    <location>
        <begin position="151"/>
        <end position="173"/>
    </location>
</feature>
<name>A0A6L6X4B2_9ACTN</name>
<evidence type="ECO:0000256" key="3">
    <source>
        <dbReference type="ARBA" id="ARBA00022741"/>
    </source>
</evidence>
<dbReference type="InterPro" id="IPR003593">
    <property type="entry name" value="AAA+_ATPase"/>
</dbReference>
<dbReference type="Pfam" id="PF00005">
    <property type="entry name" value="ABC_tran"/>
    <property type="match status" value="1"/>
</dbReference>
<dbReference type="Proteomes" id="UP000483802">
    <property type="component" value="Unassembled WGS sequence"/>
</dbReference>
<dbReference type="SUPFAM" id="SSF90123">
    <property type="entry name" value="ABC transporter transmembrane region"/>
    <property type="match status" value="1"/>
</dbReference>
<feature type="domain" description="ABC transmembrane type-1" evidence="10">
    <location>
        <begin position="43"/>
        <end position="324"/>
    </location>
</feature>
<keyword evidence="12" id="KW-1185">Reference proteome</keyword>
<organism evidence="11 12">
    <name type="scientific">Streptomyces typhae</name>
    <dbReference type="NCBI Taxonomy" id="2681492"/>
    <lineage>
        <taxon>Bacteria</taxon>
        <taxon>Bacillati</taxon>
        <taxon>Actinomycetota</taxon>
        <taxon>Actinomycetes</taxon>
        <taxon>Kitasatosporales</taxon>
        <taxon>Streptomycetaceae</taxon>
        <taxon>Streptomyces</taxon>
    </lineage>
</organism>
<protein>
    <submittedName>
        <fullName evidence="11">ATP-binding cassette domain-containing protein</fullName>
    </submittedName>
</protein>
<feature type="transmembrane region" description="Helical" evidence="8">
    <location>
        <begin position="81"/>
        <end position="103"/>
    </location>
</feature>
<dbReference type="InterPro" id="IPR003439">
    <property type="entry name" value="ABC_transporter-like_ATP-bd"/>
</dbReference>
<dbReference type="GO" id="GO:0015421">
    <property type="term" value="F:ABC-type oligopeptide transporter activity"/>
    <property type="evidence" value="ECO:0007669"/>
    <property type="project" value="TreeGrafter"/>
</dbReference>
<dbReference type="GO" id="GO:0005524">
    <property type="term" value="F:ATP binding"/>
    <property type="evidence" value="ECO:0007669"/>
    <property type="project" value="UniProtKB-KW"/>
</dbReference>
<dbReference type="InterPro" id="IPR036640">
    <property type="entry name" value="ABC1_TM_sf"/>
</dbReference>
<evidence type="ECO:0000256" key="1">
    <source>
        <dbReference type="ARBA" id="ARBA00004651"/>
    </source>
</evidence>
<dbReference type="Gene3D" id="3.40.50.300">
    <property type="entry name" value="P-loop containing nucleotide triphosphate hydrolases"/>
    <property type="match status" value="1"/>
</dbReference>
<accession>A0A6L6X4B2</accession>
<evidence type="ECO:0000256" key="2">
    <source>
        <dbReference type="ARBA" id="ARBA00022692"/>
    </source>
</evidence>
<dbReference type="PROSITE" id="PS50893">
    <property type="entry name" value="ABC_TRANSPORTER_2"/>
    <property type="match status" value="1"/>
</dbReference>
<dbReference type="PANTHER" id="PTHR43394">
    <property type="entry name" value="ATP-DEPENDENT PERMEASE MDL1, MITOCHONDRIAL"/>
    <property type="match status" value="1"/>
</dbReference>
<comment type="subcellular location">
    <subcellularLocation>
        <location evidence="1">Cell membrane</location>
        <topology evidence="1">Multi-pass membrane protein</topology>
    </subcellularLocation>
</comment>
<feature type="transmembrane region" description="Helical" evidence="8">
    <location>
        <begin position="179"/>
        <end position="199"/>
    </location>
</feature>
<dbReference type="EMBL" id="WPNZ01000018">
    <property type="protein sequence ID" value="MVO88638.1"/>
    <property type="molecule type" value="Genomic_DNA"/>
</dbReference>
<keyword evidence="3" id="KW-0547">Nucleotide-binding</keyword>
<evidence type="ECO:0000313" key="11">
    <source>
        <dbReference type="EMBL" id="MVO88638.1"/>
    </source>
</evidence>
<dbReference type="RefSeq" id="WP_157168039.1">
    <property type="nucleotide sequence ID" value="NZ_WPNZ01000018.1"/>
</dbReference>
<dbReference type="AlphaFoldDB" id="A0A6L6X4B2"/>
<dbReference type="Pfam" id="PF00664">
    <property type="entry name" value="ABC_membrane"/>
    <property type="match status" value="1"/>
</dbReference>
<dbReference type="InterPro" id="IPR017871">
    <property type="entry name" value="ABC_transporter-like_CS"/>
</dbReference>
<dbReference type="PROSITE" id="PS50929">
    <property type="entry name" value="ABC_TM1F"/>
    <property type="match status" value="1"/>
</dbReference>
<evidence type="ECO:0000259" key="9">
    <source>
        <dbReference type="PROSITE" id="PS50893"/>
    </source>
</evidence>
<dbReference type="SMART" id="SM00382">
    <property type="entry name" value="AAA"/>
    <property type="match status" value="1"/>
</dbReference>
<dbReference type="Gene3D" id="1.20.1560.10">
    <property type="entry name" value="ABC transporter type 1, transmembrane domain"/>
    <property type="match status" value="1"/>
</dbReference>
<keyword evidence="6 8" id="KW-0472">Membrane</keyword>
<dbReference type="GO" id="GO:0016887">
    <property type="term" value="F:ATP hydrolysis activity"/>
    <property type="evidence" value="ECO:0007669"/>
    <property type="project" value="InterPro"/>
</dbReference>
<feature type="transmembrane region" description="Helical" evidence="8">
    <location>
        <begin position="38"/>
        <end position="61"/>
    </location>
</feature>
<evidence type="ECO:0000259" key="10">
    <source>
        <dbReference type="PROSITE" id="PS50929"/>
    </source>
</evidence>
<comment type="caution">
    <text evidence="11">The sequence shown here is derived from an EMBL/GenBank/DDBJ whole genome shotgun (WGS) entry which is preliminary data.</text>
</comment>
<keyword evidence="4 11" id="KW-0067">ATP-binding</keyword>
<dbReference type="PANTHER" id="PTHR43394:SF1">
    <property type="entry name" value="ATP-BINDING CASSETTE SUB-FAMILY B MEMBER 10, MITOCHONDRIAL"/>
    <property type="match status" value="1"/>
</dbReference>
<feature type="compositionally biased region" description="Low complexity" evidence="7">
    <location>
        <begin position="564"/>
        <end position="573"/>
    </location>
</feature>
<evidence type="ECO:0000256" key="8">
    <source>
        <dbReference type="SAM" id="Phobius"/>
    </source>
</evidence>
<evidence type="ECO:0000256" key="7">
    <source>
        <dbReference type="SAM" id="MobiDB-lite"/>
    </source>
</evidence>